<dbReference type="AlphaFoldDB" id="A0A291HKI2"/>
<dbReference type="RefSeq" id="WP_096778326.1">
    <property type="nucleotide sequence ID" value="NZ_CP012621.1"/>
</dbReference>
<reference evidence="4" key="1">
    <citation type="submission" date="2015-09" db="EMBL/GenBank/DDBJ databases">
        <authorList>
            <person name="Shao Z."/>
            <person name="Wang L."/>
        </authorList>
    </citation>
    <scope>NUCLEOTIDE SEQUENCE [LARGE SCALE GENOMIC DNA]</scope>
    <source>
        <strain evidence="4">F13-1</strain>
    </source>
</reference>
<protein>
    <recommendedName>
        <fullName evidence="5">Periplasmic heavy metal sensor</fullName>
    </recommendedName>
</protein>
<name>A0A291HKI2_9GAMM</name>
<evidence type="ECO:0000256" key="1">
    <source>
        <dbReference type="SAM" id="MobiDB-lite"/>
    </source>
</evidence>
<evidence type="ECO:0000313" key="3">
    <source>
        <dbReference type="EMBL" id="ATG72619.1"/>
    </source>
</evidence>
<dbReference type="EMBL" id="CP012621">
    <property type="protein sequence ID" value="ATG72619.1"/>
    <property type="molecule type" value="Genomic_DNA"/>
</dbReference>
<accession>A0A291HKI2</accession>
<feature type="signal peptide" evidence="2">
    <location>
        <begin position="1"/>
        <end position="23"/>
    </location>
</feature>
<organism evidence="3 4">
    <name type="scientific">Zobellella denitrificans</name>
    <dbReference type="NCBI Taxonomy" id="347534"/>
    <lineage>
        <taxon>Bacteria</taxon>
        <taxon>Pseudomonadati</taxon>
        <taxon>Pseudomonadota</taxon>
        <taxon>Gammaproteobacteria</taxon>
        <taxon>Aeromonadales</taxon>
        <taxon>Aeromonadaceae</taxon>
        <taxon>Zobellella</taxon>
    </lineage>
</organism>
<gene>
    <name evidence="3" type="ORF">AN401_01125</name>
</gene>
<dbReference type="Proteomes" id="UP000217763">
    <property type="component" value="Chromosome"/>
</dbReference>
<feature type="chain" id="PRO_5012313073" description="Periplasmic heavy metal sensor" evidence="2">
    <location>
        <begin position="24"/>
        <end position="156"/>
    </location>
</feature>
<dbReference type="KEGG" id="zdf:AN401_01125"/>
<keyword evidence="4" id="KW-1185">Reference proteome</keyword>
<sequence length="156" mass="17576">MKIRHSALLLATTLFAAPALVSAAETAPEGQPGWHKGQMKEDCGPRGMKEGRHGKHQGRHQMERMMDPARFEQRLSERLEKLDSPELKAQFIASHQARLASMEQQMLLHRMMAESKAQAIEDADLKAATLEKIAADSKLKQQRLKRMQEALNKLQG</sequence>
<feature type="compositionally biased region" description="Basic and acidic residues" evidence="1">
    <location>
        <begin position="38"/>
        <end position="51"/>
    </location>
</feature>
<proteinExistence type="predicted"/>
<evidence type="ECO:0008006" key="5">
    <source>
        <dbReference type="Google" id="ProtNLM"/>
    </source>
</evidence>
<evidence type="ECO:0000313" key="4">
    <source>
        <dbReference type="Proteomes" id="UP000217763"/>
    </source>
</evidence>
<feature type="region of interest" description="Disordered" evidence="1">
    <location>
        <begin position="25"/>
        <end position="66"/>
    </location>
</feature>
<evidence type="ECO:0000256" key="2">
    <source>
        <dbReference type="SAM" id="SignalP"/>
    </source>
</evidence>
<keyword evidence="2" id="KW-0732">Signal</keyword>